<feature type="transmembrane region" description="Helical" evidence="5">
    <location>
        <begin position="275"/>
        <end position="295"/>
    </location>
</feature>
<feature type="transmembrane region" description="Helical" evidence="5">
    <location>
        <begin position="123"/>
        <end position="145"/>
    </location>
</feature>
<feature type="transmembrane region" description="Helical" evidence="5">
    <location>
        <begin position="59"/>
        <end position="83"/>
    </location>
</feature>
<dbReference type="Proteomes" id="UP001589896">
    <property type="component" value="Unassembled WGS sequence"/>
</dbReference>
<feature type="transmembrane region" description="Helical" evidence="5">
    <location>
        <begin position="157"/>
        <end position="176"/>
    </location>
</feature>
<evidence type="ECO:0000256" key="1">
    <source>
        <dbReference type="ARBA" id="ARBA00004141"/>
    </source>
</evidence>
<comment type="caution">
    <text evidence="6">The sequence shown here is derived from an EMBL/GenBank/DDBJ whole genome shotgun (WGS) entry which is preliminary data.</text>
</comment>
<feature type="transmembrane region" description="Helical" evidence="5">
    <location>
        <begin position="307"/>
        <end position="333"/>
    </location>
</feature>
<accession>A0ABV6RM78</accession>
<keyword evidence="4 5" id="KW-0472">Membrane</keyword>
<feature type="transmembrane region" description="Helical" evidence="5">
    <location>
        <begin position="188"/>
        <end position="208"/>
    </location>
</feature>
<feature type="transmembrane region" description="Helical" evidence="5">
    <location>
        <begin position="95"/>
        <end position="117"/>
    </location>
</feature>
<dbReference type="Gene3D" id="1.10.3430.10">
    <property type="entry name" value="Ammonium transporter AmtB like domains"/>
    <property type="match status" value="1"/>
</dbReference>
<evidence type="ECO:0008006" key="8">
    <source>
        <dbReference type="Google" id="ProtNLM"/>
    </source>
</evidence>
<reference evidence="6 7" key="1">
    <citation type="submission" date="2024-09" db="EMBL/GenBank/DDBJ databases">
        <authorList>
            <person name="Sun Q."/>
            <person name="Mori K."/>
        </authorList>
    </citation>
    <scope>NUCLEOTIDE SEQUENCE [LARGE SCALE GENOMIC DNA]</scope>
    <source>
        <strain evidence="6 7">KCTC 23076</strain>
    </source>
</reference>
<dbReference type="InterPro" id="IPR029020">
    <property type="entry name" value="Ammonium/urea_transptr"/>
</dbReference>
<sequence length="352" mass="35606">MAGEWPVWFASGVVLSCMIACLFAYPLGNRRTVAGLVASGLVWVALLGAALTTGEVRSVAAAILFTVAGTAASLPAAAVFAALGRPLLHTAAAAAAWTGFALVPPAVLLFGNGSVWILETVGVLDYAGALVIAVPAFGVILALRLVRIRRSTPPRPFSRHPLVATVLVWTSVLAWLAGSELTLSEATVGILLAGVVTPVVSAVGWAVVERIRLATNTVSAAGSGAISGLIAVLAAAPYVDLLWSAALGAVVGPVTALIAFGGSAGSAWRGSLRHLVAILPAAGATGIVFLGLFAAERGLVYTGKADVFLTQVAALLLVTGWAAIVGALVAVPLRSRRPLARHRGTVAARNGS</sequence>
<keyword evidence="7" id="KW-1185">Reference proteome</keyword>
<evidence type="ECO:0000256" key="4">
    <source>
        <dbReference type="ARBA" id="ARBA00023136"/>
    </source>
</evidence>
<dbReference type="SUPFAM" id="SSF111352">
    <property type="entry name" value="Ammonium transporter"/>
    <property type="match status" value="1"/>
</dbReference>
<evidence type="ECO:0000313" key="6">
    <source>
        <dbReference type="EMBL" id="MFC0678078.1"/>
    </source>
</evidence>
<evidence type="ECO:0000256" key="5">
    <source>
        <dbReference type="SAM" id="Phobius"/>
    </source>
</evidence>
<comment type="subcellular location">
    <subcellularLocation>
        <location evidence="1">Membrane</location>
        <topology evidence="1">Multi-pass membrane protein</topology>
    </subcellularLocation>
</comment>
<proteinExistence type="predicted"/>
<feature type="transmembrane region" description="Helical" evidence="5">
    <location>
        <begin position="32"/>
        <end position="53"/>
    </location>
</feature>
<keyword evidence="3 5" id="KW-1133">Transmembrane helix</keyword>
<evidence type="ECO:0000313" key="7">
    <source>
        <dbReference type="Proteomes" id="UP001589896"/>
    </source>
</evidence>
<organism evidence="6 7">
    <name type="scientific">Lysobacter korlensis</name>
    <dbReference type="NCBI Taxonomy" id="553636"/>
    <lineage>
        <taxon>Bacteria</taxon>
        <taxon>Pseudomonadati</taxon>
        <taxon>Pseudomonadota</taxon>
        <taxon>Gammaproteobacteria</taxon>
        <taxon>Lysobacterales</taxon>
        <taxon>Lysobacteraceae</taxon>
        <taxon>Lysobacter</taxon>
    </lineage>
</organism>
<dbReference type="RefSeq" id="WP_386667617.1">
    <property type="nucleotide sequence ID" value="NZ_JBHLTG010000002.1"/>
</dbReference>
<evidence type="ECO:0000256" key="3">
    <source>
        <dbReference type="ARBA" id="ARBA00022989"/>
    </source>
</evidence>
<dbReference type="EMBL" id="JBHLTG010000002">
    <property type="protein sequence ID" value="MFC0678078.1"/>
    <property type="molecule type" value="Genomic_DNA"/>
</dbReference>
<feature type="transmembrane region" description="Helical" evidence="5">
    <location>
        <begin position="220"/>
        <end position="239"/>
    </location>
</feature>
<keyword evidence="2 5" id="KW-0812">Transmembrane</keyword>
<evidence type="ECO:0000256" key="2">
    <source>
        <dbReference type="ARBA" id="ARBA00022692"/>
    </source>
</evidence>
<name>A0ABV6RM78_9GAMM</name>
<feature type="transmembrane region" description="Helical" evidence="5">
    <location>
        <begin position="6"/>
        <end position="25"/>
    </location>
</feature>
<gene>
    <name evidence="6" type="ORF">ACFFGH_09525</name>
</gene>
<feature type="transmembrane region" description="Helical" evidence="5">
    <location>
        <begin position="245"/>
        <end position="268"/>
    </location>
</feature>
<protein>
    <recommendedName>
        <fullName evidence="8">Ammonium transporter AmtB-like domain-containing protein</fullName>
    </recommendedName>
</protein>